<dbReference type="InterPro" id="IPR037401">
    <property type="entry name" value="SnoaL-like"/>
</dbReference>
<dbReference type="Gene3D" id="3.10.450.50">
    <property type="match status" value="1"/>
</dbReference>
<sequence length="165" mass="18639">MKKILCLISLILAYGIAPASASDDRTAITAVMDGFHDAAAQADEKRYLDYFTTEGVFMGTDDWERWPLKPDFTDYVHERFKGGTGWTYQPQERHIAFAPGHKVAWIDEITKSEKWGLFRGTGVLLKEGNDWKIAHYAMSVLVPNEAWVAVSDLTKAAVKKRKSKN</sequence>
<dbReference type="SUPFAM" id="SSF54427">
    <property type="entry name" value="NTF2-like"/>
    <property type="match status" value="1"/>
</dbReference>
<evidence type="ECO:0000313" key="2">
    <source>
        <dbReference type="EMBL" id="VAV88991.1"/>
    </source>
</evidence>
<feature type="domain" description="SnoaL-like" evidence="1">
    <location>
        <begin position="28"/>
        <end position="142"/>
    </location>
</feature>
<dbReference type="Pfam" id="PF13474">
    <property type="entry name" value="SnoaL_3"/>
    <property type="match status" value="1"/>
</dbReference>
<protein>
    <recommendedName>
        <fullName evidence="1">SnoaL-like domain-containing protein</fullName>
    </recommendedName>
</protein>
<gene>
    <name evidence="2" type="ORF">MNBD_ALPHA02-929</name>
</gene>
<accession>A0A3B0RAB8</accession>
<evidence type="ECO:0000259" key="1">
    <source>
        <dbReference type="Pfam" id="PF13474"/>
    </source>
</evidence>
<organism evidence="2">
    <name type="scientific">hydrothermal vent metagenome</name>
    <dbReference type="NCBI Taxonomy" id="652676"/>
    <lineage>
        <taxon>unclassified sequences</taxon>
        <taxon>metagenomes</taxon>
        <taxon>ecological metagenomes</taxon>
    </lineage>
</organism>
<reference evidence="2" key="1">
    <citation type="submission" date="2018-06" db="EMBL/GenBank/DDBJ databases">
        <authorList>
            <person name="Zhirakovskaya E."/>
        </authorList>
    </citation>
    <scope>NUCLEOTIDE SEQUENCE</scope>
</reference>
<dbReference type="EMBL" id="UOED01000041">
    <property type="protein sequence ID" value="VAV88991.1"/>
    <property type="molecule type" value="Genomic_DNA"/>
</dbReference>
<proteinExistence type="predicted"/>
<dbReference type="AlphaFoldDB" id="A0A3B0RAB8"/>
<dbReference type="InterPro" id="IPR032710">
    <property type="entry name" value="NTF2-like_dom_sf"/>
</dbReference>
<name>A0A3B0RAB8_9ZZZZ</name>